<evidence type="ECO:0000313" key="3">
    <source>
        <dbReference type="Proteomes" id="UP000714275"/>
    </source>
</evidence>
<keyword evidence="3" id="KW-1185">Reference proteome</keyword>
<keyword evidence="1" id="KW-0732">Signal</keyword>
<gene>
    <name evidence="2" type="ORF">EV702DRAFT_703701</name>
</gene>
<name>A0A9P7CXI2_9AGAM</name>
<evidence type="ECO:0000313" key="2">
    <source>
        <dbReference type="EMBL" id="KAG1769314.1"/>
    </source>
</evidence>
<feature type="chain" id="PRO_5040318676" evidence="1">
    <location>
        <begin position="32"/>
        <end position="207"/>
    </location>
</feature>
<sequence>MKQPSSNTPRGKGSSLLAVLVLSELLQYGIKSPCLLLCDQNESSGSSRAANHVDRGRHRKLSQPMHQHPQHLSLLTHQHPQYLSLLTHQHPQHLSLLTHQRPRHPLLLALRRQVQQPRDDDASHCGLVSSFFSVVHLPHIPMVLDTAAYAHLSHFCFWFFCIAISSHRPGKHRASCELYNSWNWSSSRETIFRDSQLQASSWGHQSS</sequence>
<dbReference type="OrthoDB" id="2693503at2759"/>
<dbReference type="AlphaFoldDB" id="A0A9P7CXI2"/>
<reference evidence="2" key="1">
    <citation type="journal article" date="2020" name="New Phytol.">
        <title>Comparative genomics reveals dynamic genome evolution in host specialist ectomycorrhizal fungi.</title>
        <authorList>
            <person name="Lofgren L.A."/>
            <person name="Nguyen N.H."/>
            <person name="Vilgalys R."/>
            <person name="Ruytinx J."/>
            <person name="Liao H.L."/>
            <person name="Branco S."/>
            <person name="Kuo A."/>
            <person name="LaButti K."/>
            <person name="Lipzen A."/>
            <person name="Andreopoulos W."/>
            <person name="Pangilinan J."/>
            <person name="Riley R."/>
            <person name="Hundley H."/>
            <person name="Na H."/>
            <person name="Barry K."/>
            <person name="Grigoriev I.V."/>
            <person name="Stajich J.E."/>
            <person name="Kennedy P.G."/>
        </authorList>
    </citation>
    <scope>NUCLEOTIDE SEQUENCE</scope>
    <source>
        <strain evidence="2">DOB743</strain>
    </source>
</reference>
<comment type="caution">
    <text evidence="2">The sequence shown here is derived from an EMBL/GenBank/DDBJ whole genome shotgun (WGS) entry which is preliminary data.</text>
</comment>
<feature type="signal peptide" evidence="1">
    <location>
        <begin position="1"/>
        <end position="31"/>
    </location>
</feature>
<protein>
    <submittedName>
        <fullName evidence="2">Uncharacterized protein</fullName>
    </submittedName>
</protein>
<proteinExistence type="predicted"/>
<organism evidence="2 3">
    <name type="scientific">Suillus placidus</name>
    <dbReference type="NCBI Taxonomy" id="48579"/>
    <lineage>
        <taxon>Eukaryota</taxon>
        <taxon>Fungi</taxon>
        <taxon>Dikarya</taxon>
        <taxon>Basidiomycota</taxon>
        <taxon>Agaricomycotina</taxon>
        <taxon>Agaricomycetes</taxon>
        <taxon>Agaricomycetidae</taxon>
        <taxon>Boletales</taxon>
        <taxon>Suillineae</taxon>
        <taxon>Suillaceae</taxon>
        <taxon>Suillus</taxon>
    </lineage>
</organism>
<dbReference type="Proteomes" id="UP000714275">
    <property type="component" value="Unassembled WGS sequence"/>
</dbReference>
<evidence type="ECO:0000256" key="1">
    <source>
        <dbReference type="SAM" id="SignalP"/>
    </source>
</evidence>
<accession>A0A9P7CXI2</accession>
<dbReference type="EMBL" id="JABBWD010000073">
    <property type="protein sequence ID" value="KAG1769314.1"/>
    <property type="molecule type" value="Genomic_DNA"/>
</dbReference>